<comment type="similarity">
    <text evidence="1">Belongs to the type-I restriction system S methylase family.</text>
</comment>
<dbReference type="Pfam" id="PF01420">
    <property type="entry name" value="Methylase_S"/>
    <property type="match status" value="2"/>
</dbReference>
<dbReference type="STRING" id="1195246.AGRI_09720"/>
<keyword evidence="3" id="KW-0238">DNA-binding</keyword>
<dbReference type="eggNOG" id="COG0732">
    <property type="taxonomic scope" value="Bacteria"/>
</dbReference>
<dbReference type="InterPro" id="IPR000055">
    <property type="entry name" value="Restrct_endonuc_typeI_TRD"/>
</dbReference>
<evidence type="ECO:0000313" key="6">
    <source>
        <dbReference type="Proteomes" id="UP000035062"/>
    </source>
</evidence>
<accession>I8U6V9</accession>
<dbReference type="PANTHER" id="PTHR30408">
    <property type="entry name" value="TYPE-1 RESTRICTION ENZYME ECOKI SPECIFICITY PROTEIN"/>
    <property type="match status" value="1"/>
</dbReference>
<dbReference type="AlphaFoldDB" id="I8U6V9"/>
<keyword evidence="2" id="KW-0680">Restriction system</keyword>
<name>I8U6V9_9ALTE</name>
<evidence type="ECO:0000259" key="4">
    <source>
        <dbReference type="Pfam" id="PF01420"/>
    </source>
</evidence>
<dbReference type="REBASE" id="52673">
    <property type="entry name" value="S.AagBL06ORF9730P"/>
</dbReference>
<dbReference type="RefSeq" id="WP_008984790.1">
    <property type="nucleotide sequence ID" value="NZ_AKKU01000015.1"/>
</dbReference>
<dbReference type="Proteomes" id="UP000035062">
    <property type="component" value="Unassembled WGS sequence"/>
</dbReference>
<dbReference type="GO" id="GO:0003677">
    <property type="term" value="F:DNA binding"/>
    <property type="evidence" value="ECO:0007669"/>
    <property type="project" value="UniProtKB-KW"/>
</dbReference>
<evidence type="ECO:0000256" key="2">
    <source>
        <dbReference type="ARBA" id="ARBA00022747"/>
    </source>
</evidence>
<dbReference type="GO" id="GO:0009307">
    <property type="term" value="P:DNA restriction-modification system"/>
    <property type="evidence" value="ECO:0007669"/>
    <property type="project" value="UniProtKB-KW"/>
</dbReference>
<comment type="caution">
    <text evidence="5">The sequence shown here is derived from an EMBL/GenBank/DDBJ whole genome shotgun (WGS) entry which is preliminary data.</text>
</comment>
<keyword evidence="6" id="KW-1185">Reference proteome</keyword>
<evidence type="ECO:0000256" key="3">
    <source>
        <dbReference type="ARBA" id="ARBA00023125"/>
    </source>
</evidence>
<proteinExistence type="inferred from homology"/>
<reference evidence="5 6" key="1">
    <citation type="journal article" date="2012" name="J. Bacteriol.">
        <title>Genome Sequence of Pectin-Degrading Alishewanella agri, Isolated from Landfill Soil.</title>
        <authorList>
            <person name="Kim J."/>
            <person name="Jung J."/>
            <person name="Sung J.S."/>
            <person name="Chun J."/>
            <person name="Park W."/>
        </authorList>
    </citation>
    <scope>NUCLEOTIDE SEQUENCE [LARGE SCALE GENOMIC DNA]</scope>
    <source>
        <strain evidence="5 6">BL06</strain>
    </source>
</reference>
<dbReference type="SUPFAM" id="SSF116734">
    <property type="entry name" value="DNA methylase specificity domain"/>
    <property type="match status" value="2"/>
</dbReference>
<dbReference type="EMBL" id="AKKU01000015">
    <property type="protein sequence ID" value="EIW89056.1"/>
    <property type="molecule type" value="Genomic_DNA"/>
</dbReference>
<evidence type="ECO:0000256" key="1">
    <source>
        <dbReference type="ARBA" id="ARBA00010923"/>
    </source>
</evidence>
<protein>
    <submittedName>
        <fullName evidence="5">Restriction modification system DNA specificity subunit</fullName>
    </submittedName>
</protein>
<dbReference type="PATRIC" id="fig|1195246.3.peg.1919"/>
<dbReference type="InterPro" id="IPR044946">
    <property type="entry name" value="Restrct_endonuc_typeI_TRD_sf"/>
</dbReference>
<dbReference type="PANTHER" id="PTHR30408:SF12">
    <property type="entry name" value="TYPE I RESTRICTION ENZYME MJAVIII SPECIFICITY SUBUNIT"/>
    <property type="match status" value="1"/>
</dbReference>
<dbReference type="Gene3D" id="3.90.220.20">
    <property type="entry name" value="DNA methylase specificity domains"/>
    <property type="match status" value="2"/>
</dbReference>
<feature type="domain" description="Type I restriction modification DNA specificity" evidence="4">
    <location>
        <begin position="236"/>
        <end position="395"/>
    </location>
</feature>
<dbReference type="CDD" id="cd17283">
    <property type="entry name" value="RMtype1_S_Hpy180ORF7835P_TRD2-CR2_like"/>
    <property type="match status" value="1"/>
</dbReference>
<gene>
    <name evidence="5" type="ORF">AGRI_09720</name>
</gene>
<dbReference type="Gene3D" id="1.10.287.1120">
    <property type="entry name" value="Bipartite methylase S protein"/>
    <property type="match status" value="1"/>
</dbReference>
<organism evidence="5 6">
    <name type="scientific">Alishewanella agri BL06</name>
    <dbReference type="NCBI Taxonomy" id="1195246"/>
    <lineage>
        <taxon>Bacteria</taxon>
        <taxon>Pseudomonadati</taxon>
        <taxon>Pseudomonadota</taxon>
        <taxon>Gammaproteobacteria</taxon>
        <taxon>Alteromonadales</taxon>
        <taxon>Alteromonadaceae</taxon>
        <taxon>Alishewanella</taxon>
    </lineage>
</organism>
<feature type="domain" description="Type I restriction modification DNA specificity" evidence="4">
    <location>
        <begin position="21"/>
        <end position="183"/>
    </location>
</feature>
<sequence length="444" mass="48841">MSFSSYPTYKDSNIEWLSSIPVDWQFSKLKFVTTCNDEVLPENFDPEEEINYIEISDVSLNLGVTNLSTLAFGVAPSRARRVVRHGDILISTVRTYLKAIAQVTYPEPKTIASTGFAVIRPKESYSTSGFLKHLAHAEGFIGEVISRSTGVSYPAINASELISIDLPLPPINEQTQIVRFLDHEVGKIDALIAEQEKLIALLKEKRQAVISHAVTKGLNPDVPMKESGVEWLGQVPEHWLVKKFGFLANVVRGGSPRPAGDPELFNGDFSPWVTVAEITKDDSIYLNETESFLTQKGSEQCRVFKSGTLVLSNSGATLGVPKILAIDANANDGVVGFEDLKISSVFCYLLLDSMTVDLRERVKQGSGQPNLNTDIVKNIFIAVPPTEEIENIVNFSLKVREQFSKLINEAATFSNLLSERRSALISAAVTGKIDVRGWQPPAAQ</sequence>
<evidence type="ECO:0000313" key="5">
    <source>
        <dbReference type="EMBL" id="EIW89056.1"/>
    </source>
</evidence>
<dbReference type="InterPro" id="IPR052021">
    <property type="entry name" value="Type-I_RS_S_subunit"/>
</dbReference>